<sequence>MTHIAVLYTSHNRKTKTLRSLASINEAWSTFNKSLQITIYLTDDGSTDGTSEAIRKEFPEVNILQGNGNLFWAGGMINSWKEAIKKKYDGYLLLNDDTFICKNIFDDIILTDEYASKTFMTKGVYIGSTKDPETDKLTYGGAVLTNKLLYQFTILQPNGEFQQCDLGNANIMYVASEVVDKVGILSPGYVHGIADYDYTLKCKKNNIPVLVMPNYCGFCERDTKGLYHSFHLMTFKERLKHLYSPTGIAFKSRLLFMRKFFPYRYPMFYIMGWLKVLFPKVYLKARHGK</sequence>
<dbReference type="InterPro" id="IPR001173">
    <property type="entry name" value="Glyco_trans_2-like"/>
</dbReference>
<keyword evidence="1" id="KW-1133">Transmembrane helix</keyword>
<gene>
    <name evidence="3" type="ORF">SAMN05192545_1952</name>
</gene>
<dbReference type="InterPro" id="IPR029044">
    <property type="entry name" value="Nucleotide-diphossugar_trans"/>
</dbReference>
<dbReference type="GeneID" id="90593342"/>
<reference evidence="3 4" key="1">
    <citation type="submission" date="2016-10" db="EMBL/GenBank/DDBJ databases">
        <authorList>
            <person name="Varghese N."/>
            <person name="Submissions S."/>
        </authorList>
    </citation>
    <scope>NUCLEOTIDE SEQUENCE [LARGE SCALE GENOMIC DNA]</scope>
    <source>
        <strain evidence="3 4">MAR_2009_60</strain>
    </source>
</reference>
<evidence type="ECO:0000313" key="4">
    <source>
        <dbReference type="Proteomes" id="UP000199574"/>
    </source>
</evidence>
<evidence type="ECO:0000313" key="3">
    <source>
        <dbReference type="EMBL" id="SDS73440.1"/>
    </source>
</evidence>
<name>A0ABY0UIW6_9FLAO</name>
<dbReference type="RefSeq" id="WP_091605345.1">
    <property type="nucleotide sequence ID" value="NZ_LT629754.1"/>
</dbReference>
<evidence type="ECO:0000259" key="2">
    <source>
        <dbReference type="Pfam" id="PF00535"/>
    </source>
</evidence>
<protein>
    <submittedName>
        <fullName evidence="3">Glycosyltransferase, GT2 family</fullName>
    </submittedName>
</protein>
<dbReference type="Gene3D" id="3.90.550.10">
    <property type="entry name" value="Spore Coat Polysaccharide Biosynthesis Protein SpsA, Chain A"/>
    <property type="match status" value="1"/>
</dbReference>
<proteinExistence type="predicted"/>
<keyword evidence="1" id="KW-0812">Transmembrane</keyword>
<organism evidence="3 4">
    <name type="scientific">Maribacter dokdonensis</name>
    <dbReference type="NCBI Taxonomy" id="320912"/>
    <lineage>
        <taxon>Bacteria</taxon>
        <taxon>Pseudomonadati</taxon>
        <taxon>Bacteroidota</taxon>
        <taxon>Flavobacteriia</taxon>
        <taxon>Flavobacteriales</taxon>
        <taxon>Flavobacteriaceae</taxon>
        <taxon>Maribacter</taxon>
    </lineage>
</organism>
<evidence type="ECO:0000256" key="1">
    <source>
        <dbReference type="SAM" id="Phobius"/>
    </source>
</evidence>
<dbReference type="Proteomes" id="UP000199574">
    <property type="component" value="Chromosome I"/>
</dbReference>
<dbReference type="Pfam" id="PF00535">
    <property type="entry name" value="Glycos_transf_2"/>
    <property type="match status" value="1"/>
</dbReference>
<accession>A0ABY0UIW6</accession>
<keyword evidence="4" id="KW-1185">Reference proteome</keyword>
<dbReference type="SUPFAM" id="SSF53448">
    <property type="entry name" value="Nucleotide-diphospho-sugar transferases"/>
    <property type="match status" value="1"/>
</dbReference>
<dbReference type="EMBL" id="LT629754">
    <property type="protein sequence ID" value="SDS73440.1"/>
    <property type="molecule type" value="Genomic_DNA"/>
</dbReference>
<feature type="domain" description="Glycosyltransferase 2-like" evidence="2">
    <location>
        <begin position="9"/>
        <end position="84"/>
    </location>
</feature>
<feature type="transmembrane region" description="Helical" evidence="1">
    <location>
        <begin position="263"/>
        <end position="283"/>
    </location>
</feature>
<keyword evidence="1" id="KW-0472">Membrane</keyword>